<proteinExistence type="predicted"/>
<reference evidence="3 4" key="1">
    <citation type="submission" date="2024-07" db="EMBL/GenBank/DDBJ databases">
        <title>Draft sequence of the Neodothiora populina.</title>
        <authorList>
            <person name="Drown D.D."/>
            <person name="Schuette U.S."/>
            <person name="Buechlein A.B."/>
            <person name="Rusch D.R."/>
            <person name="Winton L.W."/>
            <person name="Adams G.A."/>
        </authorList>
    </citation>
    <scope>NUCLEOTIDE SEQUENCE [LARGE SCALE GENOMIC DNA]</scope>
    <source>
        <strain evidence="3 4">CPC 39397</strain>
    </source>
</reference>
<feature type="compositionally biased region" description="Polar residues" evidence="2">
    <location>
        <begin position="370"/>
        <end position="383"/>
    </location>
</feature>
<feature type="compositionally biased region" description="Polar residues" evidence="2">
    <location>
        <begin position="414"/>
        <end position="433"/>
    </location>
</feature>
<name>A0ABR3PDK1_9PEZI</name>
<feature type="region of interest" description="Disordered" evidence="2">
    <location>
        <begin position="721"/>
        <end position="756"/>
    </location>
</feature>
<keyword evidence="1" id="KW-0175">Coiled coil</keyword>
<dbReference type="RefSeq" id="XP_069200359.1">
    <property type="nucleotide sequence ID" value="XM_069345017.1"/>
</dbReference>
<evidence type="ECO:0000256" key="2">
    <source>
        <dbReference type="SAM" id="MobiDB-lite"/>
    </source>
</evidence>
<feature type="region of interest" description="Disordered" evidence="2">
    <location>
        <begin position="1"/>
        <end position="450"/>
    </location>
</feature>
<sequence length="756" mass="81336">MASNRQTNATHQGRPLKPALASHRTARTPVAPRLATNASCTSVSSSNTFPRVAAPRVAVGGSSIISGSSTHKSGSHAPSLQPSLLEDASTPAKSLLADNVTPRSSTRKSRVDSTDNTPVAGDDTPSYIRPKLLSPGVSEPVVQRRSVEDARPTLNLSRPKSLVNGRDASRSQPTVRSQASTLAQGLGQLHAAQKPSKDATGPMFFHADQVKPQPTATTQQKRPDRLAPRKAAPFLHANDETNRVRRPIGRTLSPDLYVTPDRRSPHITIPPSPYDARQASPASPPLSAVSSKSFNAVSSAVNSPSYRPRSPSRDTAHLPQRQGLSASHLVGSGTTRSPASSISGRNPISVQGSQLQPSNPAYRPARSVHSKSQSLSSIDTGSPAQARGPASDVNVATSGRPPTAPAYHDAYGVPSNSSTTGTTDQGAGSQVRSPTDENTHGPTKSIPDLAAEARRERKVLDLEISNSSLLAINKSLEREIRKQKTELKRYRRLSRAGQFNVPARDSLAADRMSTLDEEGDDRLPDFRDSIGRSSSPFMSELAEDHSSEDDDSINSSAPPLSPKAEADKNAKQRAIDEERLRLDLDRHRELLLDTQRMNSSLQRCLAFTEDLIKSGQKALEYQVPSDVPLGGRILTDDDDEEIDAEIDEESDEEEASVQDEYEADDDILNVDNLVAEAMGGYFALRPGDSYTSSRQSGSFVECGSEKDSGIEISNLQQTPVRNGHAVEFGKPTPLRNPLVLSRDHPAHQKGWGSGYS</sequence>
<feature type="region of interest" description="Disordered" evidence="2">
    <location>
        <begin position="514"/>
        <end position="574"/>
    </location>
</feature>
<evidence type="ECO:0000256" key="1">
    <source>
        <dbReference type="SAM" id="Coils"/>
    </source>
</evidence>
<feature type="compositionally biased region" description="Polar residues" evidence="2">
    <location>
        <begin position="170"/>
        <end position="183"/>
    </location>
</feature>
<feature type="compositionally biased region" description="Basic and acidic residues" evidence="2">
    <location>
        <begin position="521"/>
        <end position="530"/>
    </location>
</feature>
<feature type="compositionally biased region" description="Low complexity" evidence="2">
    <location>
        <begin position="279"/>
        <end position="293"/>
    </location>
</feature>
<dbReference type="PANTHER" id="PTHR38701">
    <property type="entry name" value="CHROMOSOME 8, WHOLE GENOME SHOTGUN SEQUENCE"/>
    <property type="match status" value="1"/>
</dbReference>
<keyword evidence="4" id="KW-1185">Reference proteome</keyword>
<evidence type="ECO:0000313" key="4">
    <source>
        <dbReference type="Proteomes" id="UP001562354"/>
    </source>
</evidence>
<accession>A0ABR3PDK1</accession>
<feature type="compositionally biased region" description="Polar residues" evidence="2">
    <location>
        <begin position="332"/>
        <end position="359"/>
    </location>
</feature>
<feature type="coiled-coil region" evidence="1">
    <location>
        <begin position="466"/>
        <end position="493"/>
    </location>
</feature>
<gene>
    <name evidence="3" type="ORF">AAFC00_000519</name>
</gene>
<dbReference type="EMBL" id="JBFMKM010000009">
    <property type="protein sequence ID" value="KAL1304084.1"/>
    <property type="molecule type" value="Genomic_DNA"/>
</dbReference>
<dbReference type="Proteomes" id="UP001562354">
    <property type="component" value="Unassembled WGS sequence"/>
</dbReference>
<organism evidence="3 4">
    <name type="scientific">Neodothiora populina</name>
    <dbReference type="NCBI Taxonomy" id="2781224"/>
    <lineage>
        <taxon>Eukaryota</taxon>
        <taxon>Fungi</taxon>
        <taxon>Dikarya</taxon>
        <taxon>Ascomycota</taxon>
        <taxon>Pezizomycotina</taxon>
        <taxon>Dothideomycetes</taxon>
        <taxon>Dothideomycetidae</taxon>
        <taxon>Dothideales</taxon>
        <taxon>Dothioraceae</taxon>
        <taxon>Neodothiora</taxon>
    </lineage>
</organism>
<comment type="caution">
    <text evidence="3">The sequence shown here is derived from an EMBL/GenBank/DDBJ whole genome shotgun (WGS) entry which is preliminary data.</text>
</comment>
<feature type="compositionally biased region" description="Polar residues" evidence="2">
    <location>
        <begin position="36"/>
        <end position="49"/>
    </location>
</feature>
<protein>
    <submittedName>
        <fullName evidence="3">Uncharacterized protein</fullName>
    </submittedName>
</protein>
<dbReference type="PANTHER" id="PTHR38701:SF1">
    <property type="entry name" value="UP-REGULATED DURING SEPTATION PROTEIN 1 DOMAIN-CONTAINING PROTEIN"/>
    <property type="match status" value="1"/>
</dbReference>
<feature type="compositionally biased region" description="Low complexity" evidence="2">
    <location>
        <begin position="60"/>
        <end position="76"/>
    </location>
</feature>
<feature type="compositionally biased region" description="Basic and acidic residues" evidence="2">
    <location>
        <begin position="564"/>
        <end position="574"/>
    </location>
</feature>
<dbReference type="GeneID" id="95974222"/>
<feature type="compositionally biased region" description="Polar residues" evidence="2">
    <location>
        <begin position="1"/>
        <end position="11"/>
    </location>
</feature>
<evidence type="ECO:0000313" key="3">
    <source>
        <dbReference type="EMBL" id="KAL1304084.1"/>
    </source>
</evidence>